<evidence type="ECO:0000256" key="6">
    <source>
        <dbReference type="SAM" id="Phobius"/>
    </source>
</evidence>
<keyword evidence="3 6" id="KW-1133">Transmembrane helix</keyword>
<accession>A0ABW7FRX7</accession>
<comment type="caution">
    <text evidence="8">The sequence shown here is derived from an EMBL/GenBank/DDBJ whole genome shotgun (WGS) entry which is preliminary data.</text>
</comment>
<evidence type="ECO:0000313" key="9">
    <source>
        <dbReference type="Proteomes" id="UP001606099"/>
    </source>
</evidence>
<keyword evidence="9" id="KW-1185">Reference proteome</keyword>
<proteinExistence type="predicted"/>
<dbReference type="PANTHER" id="PTHR36985">
    <property type="entry name" value="TRANSLOCATION AND ASSEMBLY MODULE SUBUNIT TAMB"/>
    <property type="match status" value="1"/>
</dbReference>
<evidence type="ECO:0000313" key="8">
    <source>
        <dbReference type="EMBL" id="MFG6447076.1"/>
    </source>
</evidence>
<evidence type="ECO:0000256" key="4">
    <source>
        <dbReference type="ARBA" id="ARBA00023136"/>
    </source>
</evidence>
<feature type="region of interest" description="Disordered" evidence="5">
    <location>
        <begin position="1"/>
        <end position="23"/>
    </location>
</feature>
<feature type="transmembrane region" description="Helical" evidence="6">
    <location>
        <begin position="32"/>
        <end position="51"/>
    </location>
</feature>
<evidence type="ECO:0000256" key="1">
    <source>
        <dbReference type="ARBA" id="ARBA00004167"/>
    </source>
</evidence>
<dbReference type="EMBL" id="JBIGHZ010000001">
    <property type="protein sequence ID" value="MFG6447076.1"/>
    <property type="molecule type" value="Genomic_DNA"/>
</dbReference>
<keyword evidence="4 6" id="KW-0472">Membrane</keyword>
<name>A0ABW7FRX7_9BURK</name>
<dbReference type="Pfam" id="PF04357">
    <property type="entry name" value="TamB"/>
    <property type="match status" value="1"/>
</dbReference>
<dbReference type="Proteomes" id="UP001606099">
    <property type="component" value="Unassembled WGS sequence"/>
</dbReference>
<comment type="subcellular location">
    <subcellularLocation>
        <location evidence="1">Membrane</location>
        <topology evidence="1">Single-pass membrane protein</topology>
    </subcellularLocation>
</comment>
<protein>
    <submittedName>
        <fullName evidence="8">Translocation/assembly module TamB domain-containing protein</fullName>
    </submittedName>
</protein>
<gene>
    <name evidence="8" type="ORF">ACG0Z6_02335</name>
</gene>
<dbReference type="InterPro" id="IPR007452">
    <property type="entry name" value="TamB_C"/>
</dbReference>
<evidence type="ECO:0000259" key="7">
    <source>
        <dbReference type="Pfam" id="PF04357"/>
    </source>
</evidence>
<evidence type="ECO:0000256" key="3">
    <source>
        <dbReference type="ARBA" id="ARBA00022989"/>
    </source>
</evidence>
<dbReference type="RefSeq" id="WP_394458449.1">
    <property type="nucleotide sequence ID" value="NZ_JBIGHZ010000001.1"/>
</dbReference>
<dbReference type="PANTHER" id="PTHR36985:SF1">
    <property type="entry name" value="TRANSLOCATION AND ASSEMBLY MODULE SUBUNIT TAMB"/>
    <property type="match status" value="1"/>
</dbReference>
<evidence type="ECO:0000256" key="2">
    <source>
        <dbReference type="ARBA" id="ARBA00022692"/>
    </source>
</evidence>
<evidence type="ECO:0000256" key="5">
    <source>
        <dbReference type="SAM" id="MobiDB-lite"/>
    </source>
</evidence>
<organism evidence="8 9">
    <name type="scientific">Roseateles rivi</name>
    <dbReference type="NCBI Taxonomy" id="3299028"/>
    <lineage>
        <taxon>Bacteria</taxon>
        <taxon>Pseudomonadati</taxon>
        <taxon>Pseudomonadota</taxon>
        <taxon>Betaproteobacteria</taxon>
        <taxon>Burkholderiales</taxon>
        <taxon>Sphaerotilaceae</taxon>
        <taxon>Roseateles</taxon>
    </lineage>
</organism>
<feature type="domain" description="Translocation and assembly module TamB C-terminal" evidence="7">
    <location>
        <begin position="1038"/>
        <end position="1378"/>
    </location>
</feature>
<sequence length="1379" mass="149365">MQNTHTAPDPDSNKAHSTTTPRKPSRGWLRTLLVAVGLCALALLLPVWLLGSQAGTRWLLGHVPGLHVTQPQGSLLGDFRAAQLRYELPAQGGSVQIDAPQWQQLRLQWDASQRFWARLTLRQLSAERVQLHLRASTEPSAPLRDLRLPLGLQVHALHIKQLVLSPQGPTLQDIKAELDLSTEAAQAHRLTLQQLRYETVQLSGQARMGTAAPMPLNSHWVLNGQHGDMPAWQLDTQIQGPLHQLALQGQLKAAAQALQLQATLTPLADFPLQQLHASAQALDLHALLAALPRTALHGTLDVLEKSRQLQLRAALDNRASGRLDEGRAPLRQLRLHAGIDRQDWSRLELHELLLTLHGGGQLSASGKSQQKDGAHLELTLRELDTQQLHQAWPRLQAQGRITLHSRSAWNSATPPTALQISAELNGQWLLPQHPATALALALQAELSPQLLAARQLRVSSGSASLEGQATLRLAQALKLGEGWQLDSQLQLKGLDPLQLWASAGSPTRANELNGNINAQLQQLPQQAWPQGQVELNLQASRWANTALSGELRYARAAGSAPPQLQLQALLGDARLSANTLPAPPETDPRRQTLSLAVALNAPRLASLQALLPPSLARAQLQGQAQLQGEVSLQPAQGSSPLALHSRGTAELNALQLKGIPEAKTSLAKANASWLLNSATAAPLQVQLQMQQLRHPQLRLQQAQLQLQGSWAAHQLTLQSNALLPLPALLDDTHGPRPLPRPEGLHPTELRLQLQGALSAAPWLAWQQGGSWQLQELQFLARPAEPEPAPWIKLASGGAQLQFLADGQGLQSLRLQPGRMEVLDAALRWDQAQWQGEADWALQAQLEPLRVAPLLARLQPHFGWGGDLLMQGQLKASASAQGISVDAVLQRMQGDLSVTDELNTQSLGLSDLRLGLLAQDGRWHITQGLAGRSLGALGGAITLLADNPHALPGPKAPLQGVMQLQVQQLAQWGFFFPAPWRASGTLQAALSLSGTLQSPEVTGQAQGQDLALRQPLMGVDMQQGSFALQLNGSHAQLQHFSARAGQGSLTLMGPISFGAQPKAELLLKAERFALLQRVDRQLVTSGQAQLTLGPRGLKLHGHVGIDQGLFDFSAGDAPKLDEDVHIVRHDAPPTPNAPRDADSIDLQLSIQLGEQLRLIGYGLDTRLTGSLQLAQHNGHAPTLHGEVKTANGLFSAYGQKLKVNRGVLSFVGPYDNPRLDVLALRPGLENEELSVGVTITGSANNPRIRLYSDPQLSDTAKLSWLVLGRGPDELGRGDTLLLQRAAMALLSGSGPSASDNLLQRIGIDELSFSNRGEDASTTVVRLGKQITKNLYLGYERGLNTTTGNWQLIYKLAQRFTLRAQAGDSQGLDLIWQWKWE</sequence>
<reference evidence="8 9" key="1">
    <citation type="submission" date="2024-08" db="EMBL/GenBank/DDBJ databases">
        <authorList>
            <person name="Lu H."/>
        </authorList>
    </citation>
    <scope>NUCLEOTIDE SEQUENCE [LARGE SCALE GENOMIC DNA]</scope>
    <source>
        <strain evidence="8 9">BYS180W</strain>
    </source>
</reference>
<keyword evidence="2 6" id="KW-0812">Transmembrane</keyword>